<protein>
    <submittedName>
        <fullName evidence="1">Uncharacterized protein</fullName>
    </submittedName>
</protein>
<accession>A0A0L1KBA1</accession>
<gene>
    <name evidence="1" type="ORF">J121_2339</name>
</gene>
<sequence>MSAGRQALLREGNLMKTAMRSVIWGTLAAAVALAAPLHAQSLEDIPVEQRLQILAGNQQARPLMEVFGIATFAAGADESCQLFDVGESRAFQVLKGQIGRQLARVGGDEVVAAIDQSERGTRQAKGCAMPDDTKVTIERARVVARALQDAPAAMTTDQQQCAVEGTHWRFHRREWEFVPKGHFVEYEDPQLEAMYQGLRTNFASIADQACGLVKQTVMLIPAFEKLRLMEEASSFAAPDAMAFTSLGSSERTFTSRHLGLWRSQRSWTGGGYTTEPDFYRMAHDGDVKTGFARLSSPGLFGVAGHMYFTTGGKWIAGINRNIEAVELRLDNGISLPMEKVAGEKEGMEGTSTFELGKSGLTVLRDQGADVSVRVAFKQAGEEWRIFDAPGKGSGVQQINLGAVREGLAWSNAPRPAKN</sequence>
<organism evidence="1 2">
    <name type="scientific">Qipengyuania citrea LAMA 915</name>
    <dbReference type="NCBI Taxonomy" id="1306953"/>
    <lineage>
        <taxon>Bacteria</taxon>
        <taxon>Pseudomonadati</taxon>
        <taxon>Pseudomonadota</taxon>
        <taxon>Alphaproteobacteria</taxon>
        <taxon>Sphingomonadales</taxon>
        <taxon>Erythrobacteraceae</taxon>
        <taxon>Qipengyuania</taxon>
    </lineage>
</organism>
<evidence type="ECO:0000313" key="2">
    <source>
        <dbReference type="Proteomes" id="UP000037446"/>
    </source>
</evidence>
<reference evidence="1" key="1">
    <citation type="submission" date="2015-02" db="EMBL/GenBank/DDBJ databases">
        <authorList>
            <person name="Chooi Y.-H."/>
        </authorList>
    </citation>
    <scope>NUCLEOTIDE SEQUENCE [LARGE SCALE GENOMIC DNA]</scope>
    <source>
        <strain evidence="1">LAMA 915</strain>
    </source>
</reference>
<dbReference type="Proteomes" id="UP000037446">
    <property type="component" value="Unassembled WGS sequence"/>
</dbReference>
<evidence type="ECO:0000313" key="1">
    <source>
        <dbReference type="EMBL" id="KNH01320.1"/>
    </source>
</evidence>
<dbReference type="STRING" id="1306953.J121_2339"/>
<dbReference type="EMBL" id="JYNE01000027">
    <property type="protein sequence ID" value="KNH01320.1"/>
    <property type="molecule type" value="Genomic_DNA"/>
</dbReference>
<proteinExistence type="predicted"/>
<dbReference type="PATRIC" id="fig|1306953.7.peg.2415"/>
<dbReference type="AlphaFoldDB" id="A0A0L1KBA1"/>
<name>A0A0L1KBA1_9SPHN</name>
<comment type="caution">
    <text evidence="1">The sequence shown here is derived from an EMBL/GenBank/DDBJ whole genome shotgun (WGS) entry which is preliminary data.</text>
</comment>